<evidence type="ECO:0000256" key="3">
    <source>
        <dbReference type="ARBA" id="ARBA00022989"/>
    </source>
</evidence>
<feature type="transmembrane region" description="Helical" evidence="5">
    <location>
        <begin position="275"/>
        <end position="298"/>
    </location>
</feature>
<evidence type="ECO:0000313" key="8">
    <source>
        <dbReference type="Proteomes" id="UP001153636"/>
    </source>
</evidence>
<dbReference type="SUPFAM" id="SSF103473">
    <property type="entry name" value="MFS general substrate transporter"/>
    <property type="match status" value="1"/>
</dbReference>
<name>A0A9P0CKR7_9CUCU</name>
<dbReference type="GO" id="GO:0022857">
    <property type="term" value="F:transmembrane transporter activity"/>
    <property type="evidence" value="ECO:0007669"/>
    <property type="project" value="InterPro"/>
</dbReference>
<accession>A0A9P0CKR7</accession>
<dbReference type="AlphaFoldDB" id="A0A9P0CKR7"/>
<evidence type="ECO:0000256" key="4">
    <source>
        <dbReference type="ARBA" id="ARBA00023136"/>
    </source>
</evidence>
<evidence type="ECO:0000256" key="1">
    <source>
        <dbReference type="ARBA" id="ARBA00004141"/>
    </source>
</evidence>
<reference evidence="7" key="1">
    <citation type="submission" date="2022-01" db="EMBL/GenBank/DDBJ databases">
        <authorList>
            <person name="King R."/>
        </authorList>
    </citation>
    <scope>NUCLEOTIDE SEQUENCE</scope>
</reference>
<proteinExistence type="predicted"/>
<dbReference type="Proteomes" id="UP001153636">
    <property type="component" value="Chromosome 11"/>
</dbReference>
<organism evidence="7 8">
    <name type="scientific">Psylliodes chrysocephalus</name>
    <dbReference type="NCBI Taxonomy" id="3402493"/>
    <lineage>
        <taxon>Eukaryota</taxon>
        <taxon>Metazoa</taxon>
        <taxon>Ecdysozoa</taxon>
        <taxon>Arthropoda</taxon>
        <taxon>Hexapoda</taxon>
        <taxon>Insecta</taxon>
        <taxon>Pterygota</taxon>
        <taxon>Neoptera</taxon>
        <taxon>Endopterygota</taxon>
        <taxon>Coleoptera</taxon>
        <taxon>Polyphaga</taxon>
        <taxon>Cucujiformia</taxon>
        <taxon>Chrysomeloidea</taxon>
        <taxon>Chrysomelidae</taxon>
        <taxon>Galerucinae</taxon>
        <taxon>Alticini</taxon>
        <taxon>Psylliodes</taxon>
    </lineage>
</organism>
<feature type="domain" description="Major facilitator superfamily (MFS) profile" evidence="6">
    <location>
        <begin position="36"/>
        <end position="432"/>
    </location>
</feature>
<sequence>MLVEKEQKIEIQRPTGAVRIRQRFNWYMWFCGFVANLLSIPCGAVLVWISPVISMLKSSDPDINPLGTPITTVQLSLLACTPSFSLIITPFLMDRLADKLGRKQWMLLASLILISSLTVIAFVANIYVYYISRFVYGISRDLIMINTSIYGNEIAEKNKRGMFTLLSSLGYPFGIIYGYVFGSITNFTTFTLICALPAVLHVLLNSLIVESPVYLALKRKRFESLLALEKLRTSSEDKDIELELTLITDDIKTNNTSSKPSLLSLFSSRLGRKGLFVSAVLTFTQKFSGIHFILPFLASSIDSAGISLSGNAMNIIIGVLLFIFFILTALVVEKIGKRPLILTSTFTCSISMLFMGIYFYLTDIQSSWVAHFRWFPIPCAVIFIVGYGMGLGCLILPSASELFSNELRVLGQLPVGVHLFQSSSGSGIQTGG</sequence>
<comment type="subcellular location">
    <subcellularLocation>
        <location evidence="1">Membrane</location>
        <topology evidence="1">Multi-pass membrane protein</topology>
    </subcellularLocation>
</comment>
<dbReference type="Pfam" id="PF00083">
    <property type="entry name" value="Sugar_tr"/>
    <property type="match status" value="1"/>
</dbReference>
<evidence type="ECO:0000313" key="7">
    <source>
        <dbReference type="EMBL" id="CAH1101295.1"/>
    </source>
</evidence>
<feature type="transmembrane region" description="Helical" evidence="5">
    <location>
        <begin position="26"/>
        <end position="53"/>
    </location>
</feature>
<keyword evidence="4 5" id="KW-0472">Membrane</keyword>
<dbReference type="PANTHER" id="PTHR48021">
    <property type="match status" value="1"/>
</dbReference>
<feature type="transmembrane region" description="Helical" evidence="5">
    <location>
        <begin position="105"/>
        <end position="128"/>
    </location>
</feature>
<feature type="transmembrane region" description="Helical" evidence="5">
    <location>
        <begin position="73"/>
        <end position="93"/>
    </location>
</feature>
<dbReference type="InterPro" id="IPR005828">
    <property type="entry name" value="MFS_sugar_transport-like"/>
</dbReference>
<dbReference type="InterPro" id="IPR036259">
    <property type="entry name" value="MFS_trans_sf"/>
</dbReference>
<feature type="transmembrane region" description="Helical" evidence="5">
    <location>
        <begin position="190"/>
        <end position="217"/>
    </location>
</feature>
<dbReference type="Gene3D" id="1.20.1250.20">
    <property type="entry name" value="MFS general substrate transporter like domains"/>
    <property type="match status" value="1"/>
</dbReference>
<gene>
    <name evidence="7" type="ORF">PSYICH_LOCUS2882</name>
</gene>
<dbReference type="PANTHER" id="PTHR48021:SF47">
    <property type="entry name" value="GH17672P"/>
    <property type="match status" value="1"/>
</dbReference>
<feature type="transmembrane region" description="Helical" evidence="5">
    <location>
        <begin position="373"/>
        <end position="396"/>
    </location>
</feature>
<evidence type="ECO:0000256" key="5">
    <source>
        <dbReference type="SAM" id="Phobius"/>
    </source>
</evidence>
<feature type="transmembrane region" description="Helical" evidence="5">
    <location>
        <begin position="134"/>
        <end position="151"/>
    </location>
</feature>
<evidence type="ECO:0000259" key="6">
    <source>
        <dbReference type="PROSITE" id="PS50850"/>
    </source>
</evidence>
<protein>
    <recommendedName>
        <fullName evidence="6">Major facilitator superfamily (MFS) profile domain-containing protein</fullName>
    </recommendedName>
</protein>
<keyword evidence="8" id="KW-1185">Reference proteome</keyword>
<feature type="transmembrane region" description="Helical" evidence="5">
    <location>
        <begin position="163"/>
        <end position="184"/>
    </location>
</feature>
<feature type="transmembrane region" description="Helical" evidence="5">
    <location>
        <begin position="310"/>
        <end position="332"/>
    </location>
</feature>
<keyword evidence="3 5" id="KW-1133">Transmembrane helix</keyword>
<evidence type="ECO:0000256" key="2">
    <source>
        <dbReference type="ARBA" id="ARBA00022692"/>
    </source>
</evidence>
<dbReference type="GO" id="GO:0016020">
    <property type="term" value="C:membrane"/>
    <property type="evidence" value="ECO:0007669"/>
    <property type="project" value="UniProtKB-SubCell"/>
</dbReference>
<dbReference type="PROSITE" id="PS50850">
    <property type="entry name" value="MFS"/>
    <property type="match status" value="1"/>
</dbReference>
<keyword evidence="2 5" id="KW-0812">Transmembrane</keyword>
<feature type="transmembrane region" description="Helical" evidence="5">
    <location>
        <begin position="339"/>
        <end position="361"/>
    </location>
</feature>
<dbReference type="EMBL" id="OV651823">
    <property type="protein sequence ID" value="CAH1101295.1"/>
    <property type="molecule type" value="Genomic_DNA"/>
</dbReference>
<dbReference type="InterPro" id="IPR050549">
    <property type="entry name" value="MFS_Trehalose_Transporter"/>
</dbReference>
<dbReference type="InterPro" id="IPR020846">
    <property type="entry name" value="MFS_dom"/>
</dbReference>
<dbReference type="OrthoDB" id="6780574at2759"/>